<feature type="transmembrane region" description="Helical" evidence="1">
    <location>
        <begin position="71"/>
        <end position="92"/>
    </location>
</feature>
<dbReference type="AlphaFoldDB" id="A0A1H9ISM9"/>
<dbReference type="RefSeq" id="WP_089746120.1">
    <property type="nucleotide sequence ID" value="NZ_FOGF01000006.1"/>
</dbReference>
<accession>A0A1H9ISM9</accession>
<dbReference type="CDD" id="cd01948">
    <property type="entry name" value="EAL"/>
    <property type="match status" value="1"/>
</dbReference>
<dbReference type="InterPro" id="IPR035919">
    <property type="entry name" value="EAL_sf"/>
</dbReference>
<evidence type="ECO:0000313" key="4">
    <source>
        <dbReference type="Proteomes" id="UP000198556"/>
    </source>
</evidence>
<feature type="domain" description="EAL" evidence="2">
    <location>
        <begin position="379"/>
        <end position="630"/>
    </location>
</feature>
<dbReference type="GO" id="GO:0071111">
    <property type="term" value="F:cyclic-guanylate-specific phosphodiesterase activity"/>
    <property type="evidence" value="ECO:0007669"/>
    <property type="project" value="InterPro"/>
</dbReference>
<keyword evidence="1" id="KW-0472">Membrane</keyword>
<dbReference type="EMBL" id="FOGF01000006">
    <property type="protein sequence ID" value="SEQ77603.1"/>
    <property type="molecule type" value="Genomic_DNA"/>
</dbReference>
<organism evidence="3 4">
    <name type="scientific">Granulicatella balaenopterae</name>
    <dbReference type="NCBI Taxonomy" id="137733"/>
    <lineage>
        <taxon>Bacteria</taxon>
        <taxon>Bacillati</taxon>
        <taxon>Bacillota</taxon>
        <taxon>Bacilli</taxon>
        <taxon>Lactobacillales</taxon>
        <taxon>Carnobacteriaceae</taxon>
        <taxon>Granulicatella</taxon>
    </lineage>
</organism>
<keyword evidence="1" id="KW-1133">Transmembrane helix</keyword>
<keyword evidence="1" id="KW-0812">Transmembrane</keyword>
<dbReference type="PANTHER" id="PTHR33121">
    <property type="entry name" value="CYCLIC DI-GMP PHOSPHODIESTERASE PDEF"/>
    <property type="match status" value="1"/>
</dbReference>
<dbReference type="InterPro" id="IPR001633">
    <property type="entry name" value="EAL_dom"/>
</dbReference>
<feature type="transmembrane region" description="Helical" evidence="1">
    <location>
        <begin position="170"/>
        <end position="190"/>
    </location>
</feature>
<sequence>MSEYFTQDILILISILLTEFVFLKFYISQKPLPINSNRIVFRMFKAATVLTLSDLVATFCLETNVLYTESLAVYIVISIYYIMYQLLYTHILEYVFIKCHKHKKLALMQKYEPAFITLFSGILMMNYFYGNIFYLMGDAVYAEGLYFIILHILPIIILISSLMRVLKEQFIGIFYALAILFFGTIMQFVINDLALEVSLILSVILLYITTESPAFFESEGIKGVYNTQAFIKLTNEYLAKDKEFYVYGIHIHNFDSLKNRYGARDCFLGLECFSQWLKGFTDNGYLFYTFNDTFNYVTTEPIDVENVEEYLMERMKKSFKYDHIEMYIWAKLLSVTTDSQYCKDGSDIINAETVALKRYSEKHTIILVDREIYEQLDYNSKIEKIIQECIEDKQVEIYIQPLYNSVSQKIEGGEVLTRIKHEELGLIMPDDFIGLAEKNGSIFELSNIIFEKTCDYISRHDLASMGIKFINVNCSPVQFQNINLVEELKGIADRYEVDFSIFDFEVTESNMNSENLLHMHIAKMKEYGATASLDDFGTGSSDVFRLVNYDFSLAKLDKSLVWNYFDDKSSIMVDIINMFKHENLKIVAEGIETEEMVRELSLLGCEYLQGYYFSKPIPAEEFLEFVKEFNN</sequence>
<dbReference type="InterPro" id="IPR050706">
    <property type="entry name" value="Cyclic-di-GMP_PDE-like"/>
</dbReference>
<name>A0A1H9ISM9_9LACT</name>
<dbReference type="Proteomes" id="UP000198556">
    <property type="component" value="Unassembled WGS sequence"/>
</dbReference>
<reference evidence="3 4" key="1">
    <citation type="submission" date="2016-10" db="EMBL/GenBank/DDBJ databases">
        <authorList>
            <person name="de Groot N.N."/>
        </authorList>
    </citation>
    <scope>NUCLEOTIDE SEQUENCE [LARGE SCALE GENOMIC DNA]</scope>
    <source>
        <strain evidence="3 4">DSM 15827</strain>
    </source>
</reference>
<dbReference type="OrthoDB" id="2624050at2"/>
<dbReference type="STRING" id="137733.SAMN05421767_10676"/>
<proteinExistence type="predicted"/>
<dbReference type="Gene3D" id="3.20.20.450">
    <property type="entry name" value="EAL domain"/>
    <property type="match status" value="1"/>
</dbReference>
<feature type="transmembrane region" description="Helical" evidence="1">
    <location>
        <begin position="39"/>
        <end position="59"/>
    </location>
</feature>
<evidence type="ECO:0000256" key="1">
    <source>
        <dbReference type="SAM" id="Phobius"/>
    </source>
</evidence>
<dbReference type="PANTHER" id="PTHR33121:SF82">
    <property type="entry name" value="SIGNAL TRANSDUCTION PROTEIN CONTAINING A EAL DOMAIN"/>
    <property type="match status" value="1"/>
</dbReference>
<feature type="transmembrane region" description="Helical" evidence="1">
    <location>
        <begin position="6"/>
        <end position="27"/>
    </location>
</feature>
<dbReference type="SUPFAM" id="SSF141868">
    <property type="entry name" value="EAL domain-like"/>
    <property type="match status" value="1"/>
</dbReference>
<feature type="transmembrane region" description="Helical" evidence="1">
    <location>
        <begin position="113"/>
        <end position="132"/>
    </location>
</feature>
<gene>
    <name evidence="3" type="ORF">SAMN05421767_10676</name>
</gene>
<dbReference type="PROSITE" id="PS50883">
    <property type="entry name" value="EAL"/>
    <property type="match status" value="1"/>
</dbReference>
<evidence type="ECO:0000313" key="3">
    <source>
        <dbReference type="EMBL" id="SEQ77603.1"/>
    </source>
</evidence>
<dbReference type="Pfam" id="PF00563">
    <property type="entry name" value="EAL"/>
    <property type="match status" value="1"/>
</dbReference>
<dbReference type="SMART" id="SM00052">
    <property type="entry name" value="EAL"/>
    <property type="match status" value="1"/>
</dbReference>
<evidence type="ECO:0000259" key="2">
    <source>
        <dbReference type="PROSITE" id="PS50883"/>
    </source>
</evidence>
<keyword evidence="4" id="KW-1185">Reference proteome</keyword>
<protein>
    <submittedName>
        <fullName evidence="3">EAL domain, c-di-GMP-specific phosphodiesterase class I (Or its enzymatically inactive variant)</fullName>
    </submittedName>
</protein>
<feature type="transmembrane region" description="Helical" evidence="1">
    <location>
        <begin position="144"/>
        <end position="163"/>
    </location>
</feature>